<accession>A0ACB7S392</accession>
<name>A0ACB7S392_HYAAI</name>
<reference evidence="1" key="1">
    <citation type="submission" date="2020-05" db="EMBL/GenBank/DDBJ databases">
        <title>Large-scale comparative analyses of tick genomes elucidate their genetic diversity and vector capacities.</title>
        <authorList>
            <person name="Jia N."/>
            <person name="Wang J."/>
            <person name="Shi W."/>
            <person name="Du L."/>
            <person name="Sun Y."/>
            <person name="Zhan W."/>
            <person name="Jiang J."/>
            <person name="Wang Q."/>
            <person name="Zhang B."/>
            <person name="Ji P."/>
            <person name="Sakyi L.B."/>
            <person name="Cui X."/>
            <person name="Yuan T."/>
            <person name="Jiang B."/>
            <person name="Yang W."/>
            <person name="Lam T.T.-Y."/>
            <person name="Chang Q."/>
            <person name="Ding S."/>
            <person name="Wang X."/>
            <person name="Zhu J."/>
            <person name="Ruan X."/>
            <person name="Zhao L."/>
            <person name="Wei J."/>
            <person name="Que T."/>
            <person name="Du C."/>
            <person name="Cheng J."/>
            <person name="Dai P."/>
            <person name="Han X."/>
            <person name="Huang E."/>
            <person name="Gao Y."/>
            <person name="Liu J."/>
            <person name="Shao H."/>
            <person name="Ye R."/>
            <person name="Li L."/>
            <person name="Wei W."/>
            <person name="Wang X."/>
            <person name="Wang C."/>
            <person name="Yang T."/>
            <person name="Huo Q."/>
            <person name="Li W."/>
            <person name="Guo W."/>
            <person name="Chen H."/>
            <person name="Zhou L."/>
            <person name="Ni X."/>
            <person name="Tian J."/>
            <person name="Zhou Y."/>
            <person name="Sheng Y."/>
            <person name="Liu T."/>
            <person name="Pan Y."/>
            <person name="Xia L."/>
            <person name="Li J."/>
            <person name="Zhao F."/>
            <person name="Cao W."/>
        </authorList>
    </citation>
    <scope>NUCLEOTIDE SEQUENCE</scope>
    <source>
        <strain evidence="1">Hyas-2018</strain>
    </source>
</reference>
<proteinExistence type="predicted"/>
<protein>
    <submittedName>
        <fullName evidence="1">Uncharacterized protein</fullName>
    </submittedName>
</protein>
<sequence length="125" mass="13975">MTAPAPRAIVRSGQVSRKTLFPMRVDCTGSTTLQTYKNNDFEVSKNCGYTYDELRTEGTSVQRFPLGEQEQGKGAAHGGSGDVCPRLPNGTITLLREQSKYSARDVRRHVTKLFPRSRARFADMF</sequence>
<comment type="caution">
    <text evidence="1">The sequence shown here is derived from an EMBL/GenBank/DDBJ whole genome shotgun (WGS) entry which is preliminary data.</text>
</comment>
<keyword evidence="2" id="KW-1185">Reference proteome</keyword>
<dbReference type="Proteomes" id="UP000821845">
    <property type="component" value="Chromosome 6"/>
</dbReference>
<organism evidence="1 2">
    <name type="scientific">Hyalomma asiaticum</name>
    <name type="common">Tick</name>
    <dbReference type="NCBI Taxonomy" id="266040"/>
    <lineage>
        <taxon>Eukaryota</taxon>
        <taxon>Metazoa</taxon>
        <taxon>Ecdysozoa</taxon>
        <taxon>Arthropoda</taxon>
        <taxon>Chelicerata</taxon>
        <taxon>Arachnida</taxon>
        <taxon>Acari</taxon>
        <taxon>Parasitiformes</taxon>
        <taxon>Ixodida</taxon>
        <taxon>Ixodoidea</taxon>
        <taxon>Ixodidae</taxon>
        <taxon>Hyalomminae</taxon>
        <taxon>Hyalomma</taxon>
    </lineage>
</organism>
<evidence type="ECO:0000313" key="1">
    <source>
        <dbReference type="EMBL" id="KAH6929200.1"/>
    </source>
</evidence>
<dbReference type="EMBL" id="CM023486">
    <property type="protein sequence ID" value="KAH6929200.1"/>
    <property type="molecule type" value="Genomic_DNA"/>
</dbReference>
<gene>
    <name evidence="1" type="ORF">HPB50_024156</name>
</gene>
<evidence type="ECO:0000313" key="2">
    <source>
        <dbReference type="Proteomes" id="UP000821845"/>
    </source>
</evidence>